<proteinExistence type="predicted"/>
<dbReference type="EMBL" id="LRDH01000168">
    <property type="protein sequence ID" value="PPV12007.1"/>
    <property type="molecule type" value="Genomic_DNA"/>
</dbReference>
<evidence type="ECO:0000256" key="1">
    <source>
        <dbReference type="SAM" id="MobiDB-lite"/>
    </source>
</evidence>
<dbReference type="GO" id="GO:0005694">
    <property type="term" value="C:chromosome"/>
    <property type="evidence" value="ECO:0007669"/>
    <property type="project" value="TreeGrafter"/>
</dbReference>
<dbReference type="AlphaFoldDB" id="A0A2S7F578"/>
<dbReference type="SUPFAM" id="SSF110849">
    <property type="entry name" value="ParB/Sulfiredoxin"/>
    <property type="match status" value="1"/>
</dbReference>
<dbReference type="InterPro" id="IPR003115">
    <property type="entry name" value="ParB_N"/>
</dbReference>
<evidence type="ECO:0000313" key="5">
    <source>
        <dbReference type="EMBL" id="PPV12007.1"/>
    </source>
</evidence>
<evidence type="ECO:0000313" key="6">
    <source>
        <dbReference type="Proteomes" id="UP000238081"/>
    </source>
</evidence>
<name>A0A2S7F578_CLOBU</name>
<evidence type="ECO:0000313" key="3">
    <source>
        <dbReference type="EMBL" id="GEQ20582.1"/>
    </source>
</evidence>
<feature type="region of interest" description="Disordered" evidence="1">
    <location>
        <begin position="1"/>
        <end position="25"/>
    </location>
</feature>
<feature type="domain" description="ParB-like N-terminal" evidence="2">
    <location>
        <begin position="70"/>
        <end position="172"/>
    </location>
</feature>
<reference evidence="3 7" key="2">
    <citation type="submission" date="2019-07" db="EMBL/GenBank/DDBJ databases">
        <title>Whole genome shotgun sequence of Clostridium butyricum NBRC 3858.</title>
        <authorList>
            <person name="Hosoyama A."/>
            <person name="Uohara A."/>
            <person name="Ohji S."/>
            <person name="Ichikawa N."/>
        </authorList>
    </citation>
    <scope>NUCLEOTIDE SEQUENCE [LARGE SCALE GENOMIC DNA]</scope>
    <source>
        <strain evidence="3 7">NBRC 3858</strain>
    </source>
</reference>
<evidence type="ECO:0000259" key="2">
    <source>
        <dbReference type="SMART" id="SM00470"/>
    </source>
</evidence>
<dbReference type="InterPro" id="IPR050336">
    <property type="entry name" value="Chromosome_partition/occlusion"/>
</dbReference>
<dbReference type="InterPro" id="IPR036086">
    <property type="entry name" value="ParB/Sulfiredoxin_sf"/>
</dbReference>
<dbReference type="EMBL" id="BKBC01000010">
    <property type="protein sequence ID" value="GEQ20582.1"/>
    <property type="molecule type" value="Genomic_DNA"/>
</dbReference>
<comment type="caution">
    <text evidence="5">The sequence shown here is derived from an EMBL/GenBank/DDBJ whole genome shotgun (WGS) entry which is preliminary data.</text>
</comment>
<dbReference type="GO" id="GO:0007059">
    <property type="term" value="P:chromosome segregation"/>
    <property type="evidence" value="ECO:0007669"/>
    <property type="project" value="TreeGrafter"/>
</dbReference>
<protein>
    <submittedName>
        <fullName evidence="5">Chromosome partitioning protein ParB</fullName>
    </submittedName>
    <submittedName>
        <fullName evidence="4">ParB N-terminal domain-containing protein</fullName>
    </submittedName>
</protein>
<feature type="compositionally biased region" description="Polar residues" evidence="1">
    <location>
        <begin position="1"/>
        <end position="15"/>
    </location>
</feature>
<reference evidence="5 6" key="1">
    <citation type="submission" date="2016-01" db="EMBL/GenBank/DDBJ databases">
        <title>Characterization of the Clostridium difficile lineages that are prevalent in Hong Kong and China.</title>
        <authorList>
            <person name="Kwok J.S.-L."/>
            <person name="Lam W.-Y."/>
            <person name="Ip M."/>
            <person name="Chan T.-F."/>
            <person name="Hawkey P.M."/>
            <person name="Tsui S.K.-W."/>
        </authorList>
    </citation>
    <scope>NUCLEOTIDE SEQUENCE [LARGE SCALE GENOMIC DNA]</scope>
    <source>
        <strain evidence="5 6">300064</strain>
    </source>
</reference>
<dbReference type="PANTHER" id="PTHR33375:SF1">
    <property type="entry name" value="CHROMOSOME-PARTITIONING PROTEIN PARB-RELATED"/>
    <property type="match status" value="1"/>
</dbReference>
<dbReference type="SMART" id="SM00470">
    <property type="entry name" value="ParB"/>
    <property type="match status" value="1"/>
</dbReference>
<accession>A0A2S7F578</accession>
<dbReference type="RefSeq" id="WP_024041363.1">
    <property type="nucleotide sequence ID" value="NZ_BKBC01000010.1"/>
</dbReference>
<organism evidence="5 6">
    <name type="scientific">Clostridium butyricum</name>
    <dbReference type="NCBI Taxonomy" id="1492"/>
    <lineage>
        <taxon>Bacteria</taxon>
        <taxon>Bacillati</taxon>
        <taxon>Bacillota</taxon>
        <taxon>Clostridia</taxon>
        <taxon>Eubacteriales</taxon>
        <taxon>Clostridiaceae</taxon>
        <taxon>Clostridium</taxon>
    </lineage>
</organism>
<dbReference type="PANTHER" id="PTHR33375">
    <property type="entry name" value="CHROMOSOME-PARTITIONING PROTEIN PARB-RELATED"/>
    <property type="match status" value="1"/>
</dbReference>
<evidence type="ECO:0000313" key="8">
    <source>
        <dbReference type="Proteomes" id="UP000474042"/>
    </source>
</evidence>
<gene>
    <name evidence="5" type="ORF">AWN73_20080</name>
    <name evidence="3" type="ORF">CBU02nite_10880</name>
    <name evidence="4" type="ORF">GND98_012855</name>
</gene>
<dbReference type="Proteomes" id="UP000238081">
    <property type="component" value="Unassembled WGS sequence"/>
</dbReference>
<dbReference type="Proteomes" id="UP000321089">
    <property type="component" value="Unassembled WGS sequence"/>
</dbReference>
<dbReference type="Pfam" id="PF02195">
    <property type="entry name" value="ParB_N"/>
    <property type="match status" value="1"/>
</dbReference>
<evidence type="ECO:0000313" key="7">
    <source>
        <dbReference type="Proteomes" id="UP000321089"/>
    </source>
</evidence>
<sequence length="335" mass="37855">MVKKNNNSTFNLRTNRNTEKKSSGIASSFFSSNTNETHVDNNISHTSDAPNYTDSIVNHLVNASSGLDSVLVNIDDLYSAPDDWNFYDRLPAGKMQELIESIISIGLQEPVIVWKKDDSGKYMILSGHNRVHAYKILCENQDSEKYSKIHAVIKDKNLSEEEAKEIIVDTNWVQRQLTTIQKARSINFKYRKLKKDSLEKKLKFDINSVIADEYQITSRQLISYKSLGNLTETAQNAVDNAKLSIKAGVAISKLMPEDQDYIINNFDISILNKNYSKIKSACDSESGVVDKSKLSSLLTEEELGSITIKVPIEYKDSLIAEIEALKKKYNIKKIN</sequence>
<dbReference type="Gene3D" id="3.90.1530.10">
    <property type="entry name" value="Conserved hypothetical protein from pyrococcus furiosus pfu- 392566-001, ParB domain"/>
    <property type="match status" value="1"/>
</dbReference>
<reference evidence="4 8" key="3">
    <citation type="submission" date="2020-01" db="EMBL/GenBank/DDBJ databases">
        <title>Genome sequence of a 1,3-propanediol producer, Clostridium butyricum S3.</title>
        <authorList>
            <person name="Zhou J."/>
        </authorList>
    </citation>
    <scope>NUCLEOTIDE SEQUENCE [LARGE SCALE GENOMIC DNA]</scope>
    <source>
        <strain evidence="4 8">S3</strain>
    </source>
</reference>
<dbReference type="Proteomes" id="UP000474042">
    <property type="component" value="Unassembled WGS sequence"/>
</dbReference>
<dbReference type="EMBL" id="WOFV02000041">
    <property type="protein sequence ID" value="NAS18731.1"/>
    <property type="molecule type" value="Genomic_DNA"/>
</dbReference>
<evidence type="ECO:0000313" key="4">
    <source>
        <dbReference type="EMBL" id="NAS18731.1"/>
    </source>
</evidence>